<dbReference type="AlphaFoldDB" id="A0A7J7KJN2"/>
<dbReference type="PANTHER" id="PTHR12962">
    <property type="entry name" value="CALCIUM-REGULATED HEAT STABLE PROTEIN CRHSP-24-RELATED"/>
    <property type="match status" value="1"/>
</dbReference>
<evidence type="ECO:0000313" key="4">
    <source>
        <dbReference type="EMBL" id="KAF6038084.1"/>
    </source>
</evidence>
<feature type="domain" description="CSD" evidence="3">
    <location>
        <begin position="37"/>
        <end position="103"/>
    </location>
</feature>
<evidence type="ECO:0000313" key="5">
    <source>
        <dbReference type="Proteomes" id="UP000593567"/>
    </source>
</evidence>
<dbReference type="PANTHER" id="PTHR12962:SF1">
    <property type="entry name" value="COLD SHOCK DOMAIN-CONTAINING PROTEIN CG9705"/>
    <property type="match status" value="1"/>
</dbReference>
<dbReference type="InterPro" id="IPR052069">
    <property type="entry name" value="Ca-reg_mRNA-binding_domain"/>
</dbReference>
<dbReference type="Proteomes" id="UP000593567">
    <property type="component" value="Unassembled WGS sequence"/>
</dbReference>
<sequence>MGDEAQKPDGTFRIPSPYTNRRQRTISVTELAAQSPRLNGTIKEFCREKGHGFIIPSEGGVDLFVHISDVEGEFIPIKGDEVTFQKILIPPKNESYQAVHVKITHLKEGEIHHRWDGSTVQ</sequence>
<dbReference type="InterPro" id="IPR019844">
    <property type="entry name" value="CSD_CS"/>
</dbReference>
<dbReference type="SUPFAM" id="SSF50249">
    <property type="entry name" value="Nucleic acid-binding proteins"/>
    <property type="match status" value="1"/>
</dbReference>
<dbReference type="PROSITE" id="PS51857">
    <property type="entry name" value="CSD_2"/>
    <property type="match status" value="1"/>
</dbReference>
<dbReference type="PROSITE" id="PS00352">
    <property type="entry name" value="CSD_1"/>
    <property type="match status" value="1"/>
</dbReference>
<dbReference type="Pfam" id="PF00313">
    <property type="entry name" value="CSD"/>
    <property type="match status" value="1"/>
</dbReference>
<dbReference type="EMBL" id="VXIV02000473">
    <property type="protein sequence ID" value="KAF6038084.1"/>
    <property type="molecule type" value="Genomic_DNA"/>
</dbReference>
<dbReference type="InterPro" id="IPR012340">
    <property type="entry name" value="NA-bd_OB-fold"/>
</dbReference>
<evidence type="ECO:0000256" key="1">
    <source>
        <dbReference type="ARBA" id="ARBA00022553"/>
    </source>
</evidence>
<comment type="caution">
    <text evidence="4">The sequence shown here is derived from an EMBL/GenBank/DDBJ whole genome shotgun (WGS) entry which is preliminary data.</text>
</comment>
<reference evidence="4" key="1">
    <citation type="submission" date="2020-06" db="EMBL/GenBank/DDBJ databases">
        <title>Draft genome of Bugula neritina, a colonial animal packing powerful symbionts and potential medicines.</title>
        <authorList>
            <person name="Rayko M."/>
        </authorList>
    </citation>
    <scope>NUCLEOTIDE SEQUENCE [LARGE SCALE GENOMIC DNA]</scope>
    <source>
        <strain evidence="4">Kwan_BN1</strain>
    </source>
</reference>
<proteinExistence type="predicted"/>
<dbReference type="Gene3D" id="2.40.50.140">
    <property type="entry name" value="Nucleic acid-binding proteins"/>
    <property type="match status" value="1"/>
</dbReference>
<gene>
    <name evidence="4" type="ORF">EB796_003608</name>
</gene>
<feature type="region of interest" description="Disordered" evidence="2">
    <location>
        <begin position="1"/>
        <end position="27"/>
    </location>
</feature>
<evidence type="ECO:0000259" key="3">
    <source>
        <dbReference type="PROSITE" id="PS51857"/>
    </source>
</evidence>
<dbReference type="GO" id="GO:0043488">
    <property type="term" value="P:regulation of mRNA stability"/>
    <property type="evidence" value="ECO:0007669"/>
    <property type="project" value="TreeGrafter"/>
</dbReference>
<dbReference type="InterPro" id="IPR002059">
    <property type="entry name" value="CSP_DNA-bd"/>
</dbReference>
<dbReference type="FunFam" id="2.40.50.140:FF:000086">
    <property type="entry name" value="Cold shock domain-containing protein C2"/>
    <property type="match status" value="1"/>
</dbReference>
<feature type="compositionally biased region" description="Polar residues" evidence="2">
    <location>
        <begin position="17"/>
        <end position="27"/>
    </location>
</feature>
<dbReference type="GO" id="GO:0003730">
    <property type="term" value="F:mRNA 3'-UTR binding"/>
    <property type="evidence" value="ECO:0007669"/>
    <property type="project" value="TreeGrafter"/>
</dbReference>
<organism evidence="4 5">
    <name type="scientific">Bugula neritina</name>
    <name type="common">Brown bryozoan</name>
    <name type="synonym">Sertularia neritina</name>
    <dbReference type="NCBI Taxonomy" id="10212"/>
    <lineage>
        <taxon>Eukaryota</taxon>
        <taxon>Metazoa</taxon>
        <taxon>Spiralia</taxon>
        <taxon>Lophotrochozoa</taxon>
        <taxon>Bryozoa</taxon>
        <taxon>Gymnolaemata</taxon>
        <taxon>Cheilostomatida</taxon>
        <taxon>Flustrina</taxon>
        <taxon>Buguloidea</taxon>
        <taxon>Bugulidae</taxon>
        <taxon>Bugula</taxon>
    </lineage>
</organism>
<dbReference type="CDD" id="cd04458">
    <property type="entry name" value="CSP_CDS"/>
    <property type="match status" value="1"/>
</dbReference>
<evidence type="ECO:0000256" key="2">
    <source>
        <dbReference type="SAM" id="MobiDB-lite"/>
    </source>
</evidence>
<dbReference type="InterPro" id="IPR011129">
    <property type="entry name" value="CSD"/>
</dbReference>
<dbReference type="SMART" id="SM00357">
    <property type="entry name" value="CSP"/>
    <property type="match status" value="1"/>
</dbReference>
<keyword evidence="1" id="KW-0597">Phosphoprotein</keyword>
<accession>A0A7J7KJN2</accession>
<name>A0A7J7KJN2_BUGNE</name>
<keyword evidence="5" id="KW-1185">Reference proteome</keyword>
<dbReference type="OrthoDB" id="448492at2759"/>
<dbReference type="GO" id="GO:0005737">
    <property type="term" value="C:cytoplasm"/>
    <property type="evidence" value="ECO:0007669"/>
    <property type="project" value="TreeGrafter"/>
</dbReference>
<protein>
    <submittedName>
        <fullName evidence="4">CARHSP1</fullName>
    </submittedName>
</protein>